<protein>
    <submittedName>
        <fullName evidence="2">DUF2829 domain-containing protein</fullName>
    </submittedName>
</protein>
<evidence type="ECO:0000259" key="1">
    <source>
        <dbReference type="Pfam" id="PF11195"/>
    </source>
</evidence>
<gene>
    <name evidence="2" type="ORF">KZX48_17055</name>
</gene>
<accession>A0AAQ0ENF0</accession>
<organism evidence="2 3">
    <name type="scientific">Enterobacter asburiae</name>
    <dbReference type="NCBI Taxonomy" id="61645"/>
    <lineage>
        <taxon>Bacteria</taxon>
        <taxon>Pseudomonadati</taxon>
        <taxon>Pseudomonadota</taxon>
        <taxon>Gammaproteobacteria</taxon>
        <taxon>Enterobacterales</taxon>
        <taxon>Enterobacteriaceae</taxon>
        <taxon>Enterobacter</taxon>
        <taxon>Enterobacter cloacae complex</taxon>
    </lineage>
</organism>
<dbReference type="Proteomes" id="UP000826990">
    <property type="component" value="Chromosome"/>
</dbReference>
<dbReference type="Pfam" id="PF11195">
    <property type="entry name" value="Tad2-like"/>
    <property type="match status" value="1"/>
</dbReference>
<dbReference type="EMBL" id="CP080107">
    <property type="protein sequence ID" value="QYD25731.1"/>
    <property type="molecule type" value="Genomic_DNA"/>
</dbReference>
<reference evidence="2" key="1">
    <citation type="submission" date="2021-07" db="EMBL/GenBank/DDBJ databases">
        <title>Characterization of Emerging Pathogens Carrying KPC-2 Gene in IncP-6 Plasmids Isolated from Urban Sewage in Argentina.</title>
        <authorList>
            <person name="Ghiglione B."/>
            <person name="Haim M.S."/>
            <person name="Dropa M."/>
        </authorList>
    </citation>
    <scope>NUCLEOTIDE SEQUENCE</scope>
    <source>
        <strain evidence="2">WW-19C</strain>
    </source>
</reference>
<sequence length="98" mass="10870">MIETSTVSFSTALSSLKDGKRIARAGWNGKGMYLQLVKPPQSATPNDWRFDVTCGDEYTFVPGVKLLPWIGMKTADGCFVPWLASQTDLLSDDWIVIQ</sequence>
<dbReference type="RefSeq" id="WP_219773358.1">
    <property type="nucleotide sequence ID" value="NZ_CP080107.1"/>
</dbReference>
<evidence type="ECO:0000313" key="2">
    <source>
        <dbReference type="EMBL" id="QYD25731.1"/>
    </source>
</evidence>
<proteinExistence type="predicted"/>
<dbReference type="AlphaFoldDB" id="A0AAQ0ENF0"/>
<evidence type="ECO:0000313" key="3">
    <source>
        <dbReference type="Proteomes" id="UP000826990"/>
    </source>
</evidence>
<dbReference type="InterPro" id="IPR021361">
    <property type="entry name" value="Tad2-like_dom"/>
</dbReference>
<feature type="domain" description="Thoeris anti-defense 2-like" evidence="1">
    <location>
        <begin position="8"/>
        <end position="97"/>
    </location>
</feature>
<name>A0AAQ0ENF0_ENTAS</name>